<evidence type="ECO:0000313" key="4">
    <source>
        <dbReference type="Proteomes" id="UP001491310"/>
    </source>
</evidence>
<dbReference type="SUPFAM" id="SSF51126">
    <property type="entry name" value="Pectin lyase-like"/>
    <property type="match status" value="1"/>
</dbReference>
<dbReference type="EMBL" id="JALJOT010000008">
    <property type="protein sequence ID" value="KAK9907981.1"/>
    <property type="molecule type" value="Genomic_DNA"/>
</dbReference>
<feature type="domain" description="Right handed beta helix" evidence="2">
    <location>
        <begin position="446"/>
        <end position="581"/>
    </location>
</feature>
<dbReference type="Pfam" id="PF13229">
    <property type="entry name" value="Beta_helix"/>
    <property type="match status" value="1"/>
</dbReference>
<keyword evidence="1" id="KW-0732">Signal</keyword>
<comment type="caution">
    <text evidence="3">The sequence shown here is derived from an EMBL/GenBank/DDBJ whole genome shotgun (WGS) entry which is preliminary data.</text>
</comment>
<evidence type="ECO:0000256" key="1">
    <source>
        <dbReference type="SAM" id="SignalP"/>
    </source>
</evidence>
<reference evidence="3 4" key="1">
    <citation type="journal article" date="2024" name="Nat. Commun.">
        <title>Phylogenomics reveals the evolutionary origins of lichenization in chlorophyte algae.</title>
        <authorList>
            <person name="Puginier C."/>
            <person name="Libourel C."/>
            <person name="Otte J."/>
            <person name="Skaloud P."/>
            <person name="Haon M."/>
            <person name="Grisel S."/>
            <person name="Petersen M."/>
            <person name="Berrin J.G."/>
            <person name="Delaux P.M."/>
            <person name="Dal Grande F."/>
            <person name="Keller J."/>
        </authorList>
    </citation>
    <scope>NUCLEOTIDE SEQUENCE [LARGE SCALE GENOMIC DNA]</scope>
    <source>
        <strain evidence="3 4">SAG 216-7</strain>
    </source>
</reference>
<evidence type="ECO:0000313" key="3">
    <source>
        <dbReference type="EMBL" id="KAK9907981.1"/>
    </source>
</evidence>
<dbReference type="Gene3D" id="2.160.20.10">
    <property type="entry name" value="Single-stranded right-handed beta-helix, Pectin lyase-like"/>
    <property type="match status" value="1"/>
</dbReference>
<proteinExistence type="predicted"/>
<evidence type="ECO:0000259" key="2">
    <source>
        <dbReference type="Pfam" id="PF13229"/>
    </source>
</evidence>
<dbReference type="Proteomes" id="UP001491310">
    <property type="component" value="Unassembled WGS sequence"/>
</dbReference>
<sequence>MHGPYRHRWGTASPKSNSAGVWHIFLILACSSAHIASGAREFINNPAGSTFDGTAFSTYLATMHQDPTVSGVKLQPGSYQVTPDTSLDAHIVLSCSQQRTAPFEVDLSGSTLIWQNALVGGITLQFCTSVTLHGPATLDYAQSQYPYAQGTIKSVSADNLHYTIQIHAYFLETWQRILISFANSEAGGGVVYDGTTRLTLPLYRRGTDFVVDFSQTVAISANTGLYSIVLVRDPGTVNVNDLVVITQPTNSVGISCDTNSGTTVRDFNLPTAAGFGFYDGTPAGGPAGGNSWLNLILAPSNVLGSDGQLPLMSSIHDGLHSSSGKVGPTINNCQFISTGDDGVAIHGRFFTVAQVNQDEASLILGAPILNTGELNAGDVIAVYTPDARRLGSSGVISVAVVAAPVPSTTIDNVFGGDFSAYSYLKVFLTVWPPGFVGMPFGSFVSAISRNGNGYSITNSLIFNGRGRGFIVRGSQALIQGNRIIHMTDTSLHMAPGVDYSREAGFIENVLVRDNYFEGEQPGMLLAANLNAQTPFIYGNNYNVRFINNTVANSQTPPLTVTTASKIVVQDNRFINDLCSAVVDNTRDYPWQLQQEPLQLANVYGVTFSNNQLIFNSGCPRGPTGQTNLAAPVYLVNVTHIVGAVNPIVSQPGIITIGTATVSSFQTAPND</sequence>
<feature type="chain" id="PRO_5046932498" description="Right handed beta helix domain-containing protein" evidence="1">
    <location>
        <begin position="39"/>
        <end position="670"/>
    </location>
</feature>
<protein>
    <recommendedName>
        <fullName evidence="2">Right handed beta helix domain-containing protein</fullName>
    </recommendedName>
</protein>
<dbReference type="InterPro" id="IPR012334">
    <property type="entry name" value="Pectin_lyas_fold"/>
</dbReference>
<dbReference type="InterPro" id="IPR006626">
    <property type="entry name" value="PbH1"/>
</dbReference>
<feature type="signal peptide" evidence="1">
    <location>
        <begin position="1"/>
        <end position="38"/>
    </location>
</feature>
<name>A0ABR2YLS2_9CHLO</name>
<dbReference type="InterPro" id="IPR011050">
    <property type="entry name" value="Pectin_lyase_fold/virulence"/>
</dbReference>
<organism evidence="3 4">
    <name type="scientific">Coccomyxa subellipsoidea</name>
    <dbReference type="NCBI Taxonomy" id="248742"/>
    <lineage>
        <taxon>Eukaryota</taxon>
        <taxon>Viridiplantae</taxon>
        <taxon>Chlorophyta</taxon>
        <taxon>core chlorophytes</taxon>
        <taxon>Trebouxiophyceae</taxon>
        <taxon>Trebouxiophyceae incertae sedis</taxon>
        <taxon>Coccomyxaceae</taxon>
        <taxon>Coccomyxa</taxon>
    </lineage>
</organism>
<keyword evidence="4" id="KW-1185">Reference proteome</keyword>
<dbReference type="PROSITE" id="PS51257">
    <property type="entry name" value="PROKAR_LIPOPROTEIN"/>
    <property type="match status" value="1"/>
</dbReference>
<gene>
    <name evidence="3" type="ORF">WJX75_000985</name>
</gene>
<accession>A0ABR2YLS2</accession>
<dbReference type="SMART" id="SM00710">
    <property type="entry name" value="PbH1"/>
    <property type="match status" value="6"/>
</dbReference>
<dbReference type="InterPro" id="IPR039448">
    <property type="entry name" value="Beta_helix"/>
</dbReference>